<feature type="domain" description="Galactose-1-phosphate uridyl transferase N-terminal" evidence="9">
    <location>
        <begin position="24"/>
        <end position="154"/>
    </location>
</feature>
<dbReference type="InterPro" id="IPR001937">
    <property type="entry name" value="GalP_UDPtransf1"/>
</dbReference>
<dbReference type="GO" id="GO:0033499">
    <property type="term" value="P:galactose catabolic process via UDP-galactose, Leloir pathway"/>
    <property type="evidence" value="ECO:0007669"/>
    <property type="project" value="TreeGrafter"/>
</dbReference>
<dbReference type="GO" id="GO:0008270">
    <property type="term" value="F:zinc ion binding"/>
    <property type="evidence" value="ECO:0007669"/>
    <property type="project" value="InterPro"/>
</dbReference>
<dbReference type="EMBL" id="CP084166">
    <property type="protein sequence ID" value="UJG41956.1"/>
    <property type="molecule type" value="Genomic_DNA"/>
</dbReference>
<dbReference type="InterPro" id="IPR005849">
    <property type="entry name" value="GalP_Utransf_N"/>
</dbReference>
<reference evidence="11" key="1">
    <citation type="journal article" date="2022" name="Nat. Microbiol.">
        <title>Unique mobile elements and scalable gene flow at the prokaryote-eukaryote boundary revealed by circularized Asgard archaea genomes.</title>
        <authorList>
            <person name="Wu F."/>
            <person name="Speth D.R."/>
            <person name="Philosof A."/>
            <person name="Cremiere A."/>
            <person name="Narayanan A."/>
            <person name="Barco R.A."/>
            <person name="Connon S.A."/>
            <person name="Amend J.P."/>
            <person name="Antoshechkin I.A."/>
            <person name="Orphan V.J."/>
        </authorList>
    </citation>
    <scope>NUCLEOTIDE SEQUENCE</scope>
    <source>
        <strain evidence="11">PM71</strain>
    </source>
</reference>
<evidence type="ECO:0000259" key="9">
    <source>
        <dbReference type="Pfam" id="PF01087"/>
    </source>
</evidence>
<feature type="binding site" evidence="8">
    <location>
        <position position="142"/>
    </location>
    <ligand>
        <name>Zn(2+)</name>
        <dbReference type="ChEBI" id="CHEBI:29105"/>
    </ligand>
</feature>
<keyword evidence="3 11" id="KW-0548">Nucleotidyltransferase</keyword>
<feature type="binding site" evidence="8">
    <location>
        <position position="91"/>
    </location>
    <ligand>
        <name>Zn(2+)</name>
        <dbReference type="ChEBI" id="CHEBI:29105"/>
    </ligand>
</feature>
<comment type="cofactor">
    <cofactor evidence="8">
        <name>Zn(2+)</name>
        <dbReference type="ChEBI" id="CHEBI:29105"/>
    </cofactor>
    <text evidence="8">Binds 1 zinc ion per subunit.</text>
</comment>
<name>A0A9Y1BMU3_9ARCH</name>
<comment type="similarity">
    <text evidence="1">Belongs to the galactose-1-phosphate uridylyltransferase type 1 family.</text>
</comment>
<dbReference type="Pfam" id="PF01087">
    <property type="entry name" value="GalP_UDP_transf"/>
    <property type="match status" value="1"/>
</dbReference>
<feature type="active site" description="Tele-UMP-histidine intermediate" evidence="7">
    <location>
        <position position="144"/>
    </location>
</feature>
<protein>
    <submittedName>
        <fullName evidence="11">Galactose-1-phosphate uridylyltransferase</fullName>
    </submittedName>
</protein>
<dbReference type="InterPro" id="IPR036265">
    <property type="entry name" value="HIT-like_sf"/>
</dbReference>
<keyword evidence="6" id="KW-0119">Carbohydrate metabolism</keyword>
<accession>A0A9Y1BMU3</accession>
<dbReference type="PIRSF" id="PIRSF000808">
    <property type="entry name" value="GalT"/>
    <property type="match status" value="1"/>
</dbReference>
<dbReference type="PANTHER" id="PTHR11943:SF1">
    <property type="entry name" value="GALACTOSE-1-PHOSPHATE URIDYLYLTRANSFERASE"/>
    <property type="match status" value="1"/>
</dbReference>
<evidence type="ECO:0000256" key="4">
    <source>
        <dbReference type="ARBA" id="ARBA00022723"/>
    </source>
</evidence>
<evidence type="ECO:0000256" key="8">
    <source>
        <dbReference type="PIRSR" id="PIRSR000808-3"/>
    </source>
</evidence>
<evidence type="ECO:0000256" key="2">
    <source>
        <dbReference type="ARBA" id="ARBA00022679"/>
    </source>
</evidence>
<feature type="domain" description="Galactose-1-phosphate uridyl transferase C-terminal" evidence="10">
    <location>
        <begin position="161"/>
        <end position="279"/>
    </location>
</feature>
<keyword evidence="4 8" id="KW-0479">Metal-binding</keyword>
<evidence type="ECO:0000313" key="11">
    <source>
        <dbReference type="EMBL" id="UJG41956.1"/>
    </source>
</evidence>
<dbReference type="PANTHER" id="PTHR11943">
    <property type="entry name" value="GALACTOSE-1-PHOSPHATE URIDYLYLTRANSFERASE"/>
    <property type="match status" value="1"/>
</dbReference>
<keyword evidence="5 8" id="KW-0862">Zinc</keyword>
<feature type="binding site" evidence="8">
    <location>
        <position position="33"/>
    </location>
    <ligand>
        <name>Zn(2+)</name>
        <dbReference type="ChEBI" id="CHEBI:29105"/>
    </ligand>
</feature>
<sequence>MTENELRYNYFFDEWIIYAPKRQRRPDRKKDYCPFCKGSDEIGVNINEPIRLDNKFPSLSLEGFWSKEEDALHKSRSAYGKCEVLVYSAEHNKKFHELKVDEILTIFEKWIEATRQLTKYEKIKYILPFENFGQDVGASIVHPHGQIYAFSFVPHTIQNELKKIKEFIISEKTCVTCKYLDFEKKATSRIVFEDQFLIAVVPFSAQYAYDLYIYPKRCYGQLEESTKEELIAFAKLLPRLVKSLSKIFGKEVSYSLSLHQKVFNLSEFPNIYHMYFKLHTPQRNKQSLKILGAVESSLGVFINGTLPEEATKDYKKALKSLL</sequence>
<evidence type="ECO:0000256" key="7">
    <source>
        <dbReference type="PIRSR" id="PIRSR000808-1"/>
    </source>
</evidence>
<dbReference type="SUPFAM" id="SSF54197">
    <property type="entry name" value="HIT-like"/>
    <property type="match status" value="2"/>
</dbReference>
<proteinExistence type="inferred from homology"/>
<gene>
    <name evidence="11" type="primary">galT</name>
    <name evidence="11" type="ORF">K9W45_05690</name>
</gene>
<feature type="binding site" evidence="8">
    <location>
        <position position="36"/>
    </location>
    <ligand>
        <name>Zn(2+)</name>
        <dbReference type="ChEBI" id="CHEBI:29105"/>
    </ligand>
</feature>
<keyword evidence="2" id="KW-0808">Transferase</keyword>
<evidence type="ECO:0000256" key="1">
    <source>
        <dbReference type="ARBA" id="ARBA00010951"/>
    </source>
</evidence>
<evidence type="ECO:0000256" key="6">
    <source>
        <dbReference type="ARBA" id="ARBA00023277"/>
    </source>
</evidence>
<dbReference type="Gene3D" id="3.30.428.10">
    <property type="entry name" value="HIT-like"/>
    <property type="match status" value="2"/>
</dbReference>
<evidence type="ECO:0000259" key="10">
    <source>
        <dbReference type="Pfam" id="PF02744"/>
    </source>
</evidence>
<dbReference type="Proteomes" id="UP001201020">
    <property type="component" value="Chromosome"/>
</dbReference>
<organism evidence="11">
    <name type="scientific">Candidatus Heimdallarchaeum aukensis</name>
    <dbReference type="NCBI Taxonomy" id="2876573"/>
    <lineage>
        <taxon>Archaea</taxon>
        <taxon>Promethearchaeati</taxon>
        <taxon>Candidatus Heimdallarchaeota</taxon>
        <taxon>Candidatus Heimdallarchaeia (ex Rinke et al. 2021) (nom. nud.)</taxon>
        <taxon>Candidatus Heimdallarchaeales</taxon>
        <taxon>Candidatus Heimdallarchaeaceae</taxon>
        <taxon>Candidatus Heimdallarchaeum</taxon>
    </lineage>
</organism>
<evidence type="ECO:0000256" key="3">
    <source>
        <dbReference type="ARBA" id="ARBA00022695"/>
    </source>
</evidence>
<dbReference type="GO" id="GO:0005737">
    <property type="term" value="C:cytoplasm"/>
    <property type="evidence" value="ECO:0007669"/>
    <property type="project" value="TreeGrafter"/>
</dbReference>
<evidence type="ECO:0000256" key="5">
    <source>
        <dbReference type="ARBA" id="ARBA00022833"/>
    </source>
</evidence>
<dbReference type="InterPro" id="IPR005850">
    <property type="entry name" value="GalP_Utransf_C"/>
</dbReference>
<dbReference type="Pfam" id="PF02744">
    <property type="entry name" value="GalP_UDP_tr_C"/>
    <property type="match status" value="1"/>
</dbReference>
<dbReference type="AlphaFoldDB" id="A0A9Y1BMU3"/>
<dbReference type="GO" id="GO:0008108">
    <property type="term" value="F:UDP-glucose:hexose-1-phosphate uridylyltransferase activity"/>
    <property type="evidence" value="ECO:0007669"/>
    <property type="project" value="InterPro"/>
</dbReference>
<dbReference type="NCBIfam" id="TIGR00209">
    <property type="entry name" value="galT_1"/>
    <property type="match status" value="1"/>
</dbReference>